<dbReference type="EMBL" id="JADCUA010000038">
    <property type="protein sequence ID" value="KAH9829422.1"/>
    <property type="molecule type" value="Genomic_DNA"/>
</dbReference>
<evidence type="ECO:0000256" key="1">
    <source>
        <dbReference type="SAM" id="MobiDB-lite"/>
    </source>
</evidence>
<proteinExistence type="predicted"/>
<sequence length="225" mass="24515">MNDSLTRSHYPMLLLTGARRPHKQQLGHDPIEPVGQLARQVKLLLDAPSLRTKSSAQKLSGKYSTMHPRPATPPAIRDSQRETLQPSPARFSSGTLTFPPLPQSRHGGIVPLSTTSRSEATSAQSSMVVTPLAGSSHTASSRTLQSHAEHWREGTNISAGVPTSMAGVYDLYEKYASKLKDIGLDSEALIRCMRGLVPESRKDKLEEELQRRGGLTVVEAMVLIS</sequence>
<comment type="caution">
    <text evidence="2">The sequence shown here is derived from an EMBL/GenBank/DDBJ whole genome shotgun (WGS) entry which is preliminary data.</text>
</comment>
<evidence type="ECO:0000313" key="2">
    <source>
        <dbReference type="EMBL" id="KAH9829422.1"/>
    </source>
</evidence>
<dbReference type="Proteomes" id="UP000814176">
    <property type="component" value="Unassembled WGS sequence"/>
</dbReference>
<accession>A0ABQ8K001</accession>
<evidence type="ECO:0000313" key="3">
    <source>
        <dbReference type="Proteomes" id="UP000814176"/>
    </source>
</evidence>
<reference evidence="2 3" key="1">
    <citation type="journal article" date="2021" name="Environ. Microbiol.">
        <title>Gene family expansions and transcriptome signatures uncover fungal adaptations to wood decay.</title>
        <authorList>
            <person name="Hage H."/>
            <person name="Miyauchi S."/>
            <person name="Viragh M."/>
            <person name="Drula E."/>
            <person name="Min B."/>
            <person name="Chaduli D."/>
            <person name="Navarro D."/>
            <person name="Favel A."/>
            <person name="Norest M."/>
            <person name="Lesage-Meessen L."/>
            <person name="Balint B."/>
            <person name="Merenyi Z."/>
            <person name="de Eugenio L."/>
            <person name="Morin E."/>
            <person name="Martinez A.T."/>
            <person name="Baldrian P."/>
            <person name="Stursova M."/>
            <person name="Martinez M.J."/>
            <person name="Novotny C."/>
            <person name="Magnuson J.K."/>
            <person name="Spatafora J.W."/>
            <person name="Maurice S."/>
            <person name="Pangilinan J."/>
            <person name="Andreopoulos W."/>
            <person name="LaButti K."/>
            <person name="Hundley H."/>
            <person name="Na H."/>
            <person name="Kuo A."/>
            <person name="Barry K."/>
            <person name="Lipzen A."/>
            <person name="Henrissat B."/>
            <person name="Riley R."/>
            <person name="Ahrendt S."/>
            <person name="Nagy L.G."/>
            <person name="Grigoriev I.V."/>
            <person name="Martin F."/>
            <person name="Rosso M.N."/>
        </authorList>
    </citation>
    <scope>NUCLEOTIDE SEQUENCE [LARGE SCALE GENOMIC DNA]</scope>
    <source>
        <strain evidence="2 3">CIRM-BRFM 1785</strain>
    </source>
</reference>
<dbReference type="RefSeq" id="XP_047772896.1">
    <property type="nucleotide sequence ID" value="XM_047918340.1"/>
</dbReference>
<feature type="region of interest" description="Disordered" evidence="1">
    <location>
        <begin position="52"/>
        <end position="104"/>
    </location>
</feature>
<feature type="compositionally biased region" description="Polar residues" evidence="1">
    <location>
        <begin position="82"/>
        <end position="96"/>
    </location>
</feature>
<protein>
    <submittedName>
        <fullName evidence="2">Uncharacterized protein</fullName>
    </submittedName>
</protein>
<gene>
    <name evidence="2" type="ORF">C8Q71DRAFT_403129</name>
</gene>
<dbReference type="GeneID" id="71999072"/>
<name>A0ABQ8K001_9APHY</name>
<organism evidence="2 3">
    <name type="scientific">Rhodofomes roseus</name>
    <dbReference type="NCBI Taxonomy" id="34475"/>
    <lineage>
        <taxon>Eukaryota</taxon>
        <taxon>Fungi</taxon>
        <taxon>Dikarya</taxon>
        <taxon>Basidiomycota</taxon>
        <taxon>Agaricomycotina</taxon>
        <taxon>Agaricomycetes</taxon>
        <taxon>Polyporales</taxon>
        <taxon>Rhodofomes</taxon>
    </lineage>
</organism>
<keyword evidence="3" id="KW-1185">Reference proteome</keyword>